<dbReference type="Proteomes" id="UP001629113">
    <property type="component" value="Unassembled WGS sequence"/>
</dbReference>
<protein>
    <recommendedName>
        <fullName evidence="4">SH3 domain-containing protein</fullName>
    </recommendedName>
</protein>
<evidence type="ECO:0000256" key="1">
    <source>
        <dbReference type="SAM" id="MobiDB-lite"/>
    </source>
</evidence>
<name>A0ABR4PBM7_9HELO</name>
<accession>A0ABR4PBM7</accession>
<proteinExistence type="predicted"/>
<organism evidence="2 3">
    <name type="scientific">Phlyctema vagabunda</name>
    <dbReference type="NCBI Taxonomy" id="108571"/>
    <lineage>
        <taxon>Eukaryota</taxon>
        <taxon>Fungi</taxon>
        <taxon>Dikarya</taxon>
        <taxon>Ascomycota</taxon>
        <taxon>Pezizomycotina</taxon>
        <taxon>Leotiomycetes</taxon>
        <taxon>Helotiales</taxon>
        <taxon>Dermateaceae</taxon>
        <taxon>Phlyctema</taxon>
    </lineage>
</organism>
<comment type="caution">
    <text evidence="2">The sequence shown here is derived from an EMBL/GenBank/DDBJ whole genome shotgun (WGS) entry which is preliminary data.</text>
</comment>
<dbReference type="EMBL" id="JBFCZG010000007">
    <property type="protein sequence ID" value="KAL3420456.1"/>
    <property type="molecule type" value="Genomic_DNA"/>
</dbReference>
<sequence>MTDNRNTNEDRPSTPDERTSYTGGKANPNKSIAKFDIGNSAWIYIAKKGNTEVTIVDRKAEGGIFYYKVKDTRGVLYGKGWVAQEKLSDC</sequence>
<evidence type="ECO:0008006" key="4">
    <source>
        <dbReference type="Google" id="ProtNLM"/>
    </source>
</evidence>
<feature type="compositionally biased region" description="Basic and acidic residues" evidence="1">
    <location>
        <begin position="1"/>
        <end position="19"/>
    </location>
</feature>
<gene>
    <name evidence="2" type="ORF">PVAG01_08955</name>
</gene>
<reference evidence="2 3" key="1">
    <citation type="submission" date="2024-06" db="EMBL/GenBank/DDBJ databases">
        <title>Complete genome of Phlyctema vagabunda strain 19-DSS-EL-015.</title>
        <authorList>
            <person name="Fiorenzani C."/>
        </authorList>
    </citation>
    <scope>NUCLEOTIDE SEQUENCE [LARGE SCALE GENOMIC DNA]</scope>
    <source>
        <strain evidence="2 3">19-DSS-EL-015</strain>
    </source>
</reference>
<evidence type="ECO:0000313" key="3">
    <source>
        <dbReference type="Proteomes" id="UP001629113"/>
    </source>
</evidence>
<keyword evidence="3" id="KW-1185">Reference proteome</keyword>
<evidence type="ECO:0000313" key="2">
    <source>
        <dbReference type="EMBL" id="KAL3420456.1"/>
    </source>
</evidence>
<feature type="region of interest" description="Disordered" evidence="1">
    <location>
        <begin position="1"/>
        <end position="28"/>
    </location>
</feature>